<name>A0A388JVR1_CHABU</name>
<comment type="caution">
    <text evidence="3">The sequence shown here is derived from an EMBL/GenBank/DDBJ whole genome shotgun (WGS) entry which is preliminary data.</text>
</comment>
<feature type="signal peptide" evidence="2">
    <location>
        <begin position="1"/>
        <end position="16"/>
    </location>
</feature>
<dbReference type="Gramene" id="GBG61853">
    <property type="protein sequence ID" value="GBG61853"/>
    <property type="gene ID" value="CBR_g23807"/>
</dbReference>
<evidence type="ECO:0000313" key="3">
    <source>
        <dbReference type="EMBL" id="GBG61853.1"/>
    </source>
</evidence>
<feature type="compositionally biased region" description="Polar residues" evidence="1">
    <location>
        <begin position="332"/>
        <end position="343"/>
    </location>
</feature>
<evidence type="ECO:0000313" key="4">
    <source>
        <dbReference type="Proteomes" id="UP000265515"/>
    </source>
</evidence>
<sequence>MVVLHLLLRAAVAANSEEVMPAGSYDVSCGMYGDLQDMEALSDKNFPQVASAVMSKGVALYNDHQPRNCACLFSALLRRVLDLNVSDSVALKQMSAATLTSDEDLQSIESRLRAIRVPSIKSDENVSSTGDGVGGLMADETGNVQRVSYLKDLADRSRAWLLRWGLESIVRLGDVDAAAQSITSPKHIDEVLEVGNALCQLNSNQTHFEDEILGEHNNTGLRVAACFFTFRGAARQIEVLVSLTRSATGDLKASEANLTSALHGVNGVQPASTHVDLLRRVISDMAWNGTAVQEPTSIINARRGGIGANVGIVPRVGINQTTGEESQGGMLSETSSGNGTAQQQDHKEDQKEGQFPVSCVGPSCERLSSKPNTRSLETALWLVSGVLSAVVFCTIASVIIHRVHRAARSRRRPPGLTDFSRPGFGTSSRLGSANEEGFTAPFNPLHSNSAATGDEPVRLEVESELGEASYGFAGTNSPYSLGIPRGIWIGVGGFGSCSRGVRLVGNNSRVVAAVVQPDGLAALAYMQPKRVEHKRSLSGVSDISSENDLSPKAP</sequence>
<organism evidence="3 4">
    <name type="scientific">Chara braunii</name>
    <name type="common">Braun's stonewort</name>
    <dbReference type="NCBI Taxonomy" id="69332"/>
    <lineage>
        <taxon>Eukaryota</taxon>
        <taxon>Viridiplantae</taxon>
        <taxon>Streptophyta</taxon>
        <taxon>Charophyceae</taxon>
        <taxon>Charales</taxon>
        <taxon>Characeae</taxon>
        <taxon>Chara</taxon>
    </lineage>
</organism>
<protein>
    <submittedName>
        <fullName evidence="3">Uncharacterized protein</fullName>
    </submittedName>
</protein>
<evidence type="ECO:0000256" key="2">
    <source>
        <dbReference type="SAM" id="SignalP"/>
    </source>
</evidence>
<feature type="chain" id="PRO_5017414422" evidence="2">
    <location>
        <begin position="17"/>
        <end position="554"/>
    </location>
</feature>
<feature type="region of interest" description="Disordered" evidence="1">
    <location>
        <begin position="320"/>
        <end position="356"/>
    </location>
</feature>
<dbReference type="AlphaFoldDB" id="A0A388JVR1"/>
<feature type="region of interest" description="Disordered" evidence="1">
    <location>
        <begin position="535"/>
        <end position="554"/>
    </location>
</feature>
<accession>A0A388JVR1</accession>
<gene>
    <name evidence="3" type="ORF">CBR_g23807</name>
</gene>
<evidence type="ECO:0000256" key="1">
    <source>
        <dbReference type="SAM" id="MobiDB-lite"/>
    </source>
</evidence>
<keyword evidence="4" id="KW-1185">Reference proteome</keyword>
<feature type="compositionally biased region" description="Polar residues" evidence="1">
    <location>
        <begin position="538"/>
        <end position="548"/>
    </location>
</feature>
<feature type="region of interest" description="Disordered" evidence="1">
    <location>
        <begin position="406"/>
        <end position="452"/>
    </location>
</feature>
<keyword evidence="2" id="KW-0732">Signal</keyword>
<dbReference type="EMBL" id="BFEA01000023">
    <property type="protein sequence ID" value="GBG61853.1"/>
    <property type="molecule type" value="Genomic_DNA"/>
</dbReference>
<proteinExistence type="predicted"/>
<reference evidence="3 4" key="1">
    <citation type="journal article" date="2018" name="Cell">
        <title>The Chara Genome: Secondary Complexity and Implications for Plant Terrestrialization.</title>
        <authorList>
            <person name="Nishiyama T."/>
            <person name="Sakayama H."/>
            <person name="Vries J.D."/>
            <person name="Buschmann H."/>
            <person name="Saint-Marcoux D."/>
            <person name="Ullrich K.K."/>
            <person name="Haas F.B."/>
            <person name="Vanderstraeten L."/>
            <person name="Becker D."/>
            <person name="Lang D."/>
            <person name="Vosolsobe S."/>
            <person name="Rombauts S."/>
            <person name="Wilhelmsson P.K.I."/>
            <person name="Janitza P."/>
            <person name="Kern R."/>
            <person name="Heyl A."/>
            <person name="Rumpler F."/>
            <person name="Villalobos L.I.A.C."/>
            <person name="Clay J.M."/>
            <person name="Skokan R."/>
            <person name="Toyoda A."/>
            <person name="Suzuki Y."/>
            <person name="Kagoshima H."/>
            <person name="Schijlen E."/>
            <person name="Tajeshwar N."/>
            <person name="Catarino B."/>
            <person name="Hetherington A.J."/>
            <person name="Saltykova A."/>
            <person name="Bonnot C."/>
            <person name="Breuninger H."/>
            <person name="Symeonidi A."/>
            <person name="Radhakrishnan G.V."/>
            <person name="Van Nieuwerburgh F."/>
            <person name="Deforce D."/>
            <person name="Chang C."/>
            <person name="Karol K.G."/>
            <person name="Hedrich R."/>
            <person name="Ulvskov P."/>
            <person name="Glockner G."/>
            <person name="Delwiche C.F."/>
            <person name="Petrasek J."/>
            <person name="Van de Peer Y."/>
            <person name="Friml J."/>
            <person name="Beilby M."/>
            <person name="Dolan L."/>
            <person name="Kohara Y."/>
            <person name="Sugano S."/>
            <person name="Fujiyama A."/>
            <person name="Delaux P.-M."/>
            <person name="Quint M."/>
            <person name="TheiBen G."/>
            <person name="Hagemann M."/>
            <person name="Harholt J."/>
            <person name="Dunand C."/>
            <person name="Zachgo S."/>
            <person name="Langdale J."/>
            <person name="Maumus F."/>
            <person name="Straeten D.V.D."/>
            <person name="Gould S.B."/>
            <person name="Rensing S.A."/>
        </authorList>
    </citation>
    <scope>NUCLEOTIDE SEQUENCE [LARGE SCALE GENOMIC DNA]</scope>
    <source>
        <strain evidence="3 4">S276</strain>
    </source>
</reference>
<dbReference type="Proteomes" id="UP000265515">
    <property type="component" value="Unassembled WGS sequence"/>
</dbReference>